<feature type="compositionally biased region" description="Low complexity" evidence="1">
    <location>
        <begin position="91"/>
        <end position="105"/>
    </location>
</feature>
<evidence type="ECO:0008006" key="4">
    <source>
        <dbReference type="Google" id="ProtNLM"/>
    </source>
</evidence>
<protein>
    <recommendedName>
        <fullName evidence="4">Ig-like domain-containing protein</fullName>
    </recommendedName>
</protein>
<organism evidence="2 3">
    <name type="scientific">Streptomyces glomeratus</name>
    <dbReference type="NCBI Taxonomy" id="284452"/>
    <lineage>
        <taxon>Bacteria</taxon>
        <taxon>Bacillati</taxon>
        <taxon>Actinomycetota</taxon>
        <taxon>Actinomycetes</taxon>
        <taxon>Kitasatosporales</taxon>
        <taxon>Streptomycetaceae</taxon>
        <taxon>Streptomyces</taxon>
    </lineage>
</organism>
<comment type="caution">
    <text evidence="2">The sequence shown here is derived from an EMBL/GenBank/DDBJ whole genome shotgun (WGS) entry which is preliminary data.</text>
</comment>
<evidence type="ECO:0000256" key="1">
    <source>
        <dbReference type="SAM" id="MobiDB-lite"/>
    </source>
</evidence>
<feature type="compositionally biased region" description="Low complexity" evidence="1">
    <location>
        <begin position="72"/>
        <end position="84"/>
    </location>
</feature>
<proteinExistence type="predicted"/>
<gene>
    <name evidence="2" type="ORF">GCM10010448_52640</name>
</gene>
<evidence type="ECO:0000313" key="2">
    <source>
        <dbReference type="EMBL" id="GAA3062779.1"/>
    </source>
</evidence>
<keyword evidence="3" id="KW-1185">Reference proteome</keyword>
<reference evidence="3" key="1">
    <citation type="journal article" date="2019" name="Int. J. Syst. Evol. Microbiol.">
        <title>The Global Catalogue of Microorganisms (GCM) 10K type strain sequencing project: providing services to taxonomists for standard genome sequencing and annotation.</title>
        <authorList>
            <consortium name="The Broad Institute Genomics Platform"/>
            <consortium name="The Broad Institute Genome Sequencing Center for Infectious Disease"/>
            <person name="Wu L."/>
            <person name="Ma J."/>
        </authorList>
    </citation>
    <scope>NUCLEOTIDE SEQUENCE [LARGE SCALE GENOMIC DNA]</scope>
    <source>
        <strain evidence="3">JCM 9091</strain>
    </source>
</reference>
<dbReference type="EMBL" id="BAAAUF010000050">
    <property type="protein sequence ID" value="GAA3062779.1"/>
    <property type="molecule type" value="Genomic_DNA"/>
</dbReference>
<feature type="region of interest" description="Disordered" evidence="1">
    <location>
        <begin position="72"/>
        <end position="117"/>
    </location>
</feature>
<sequence>MCNAGPASIVHYDGPTLLLPSRSGNNNPRSGRSCHCGRTQLQHCPRGDPVRRFILPIAAILLTTACGGSGGHSASASAHASPRSAAKKSSHVAAAPTKSASNAAKQKPKPSRSSKTCEPTRDVIVWYKTPELPDSAQVLGNYYVATCETTFQSLTHTSPTGAGYCTEAAWASDNPGYNADATPAKRLKKVQVAVGPAC</sequence>
<name>A0ABP6LWA6_9ACTN</name>
<dbReference type="Proteomes" id="UP001501532">
    <property type="component" value="Unassembled WGS sequence"/>
</dbReference>
<evidence type="ECO:0000313" key="3">
    <source>
        <dbReference type="Proteomes" id="UP001501532"/>
    </source>
</evidence>
<accession>A0ABP6LWA6</accession>